<dbReference type="AlphaFoldDB" id="A0A1L9S5P4"/>
<dbReference type="EMBL" id="KV878359">
    <property type="protein sequence ID" value="OJJ42459.1"/>
    <property type="molecule type" value="Genomic_DNA"/>
</dbReference>
<evidence type="ECO:0000313" key="3">
    <source>
        <dbReference type="EMBL" id="OJJ42459.1"/>
    </source>
</evidence>
<keyword evidence="1" id="KW-0732">Signal</keyword>
<reference evidence="4" key="1">
    <citation type="journal article" date="2017" name="Genome Biol.">
        <title>Comparative genomics reveals high biological diversity and specific adaptations in the industrially and medically important fungal genus Aspergillus.</title>
        <authorList>
            <person name="de Vries R.P."/>
            <person name="Riley R."/>
            <person name="Wiebenga A."/>
            <person name="Aguilar-Osorio G."/>
            <person name="Amillis S."/>
            <person name="Uchima C.A."/>
            <person name="Anderluh G."/>
            <person name="Asadollahi M."/>
            <person name="Askin M."/>
            <person name="Barry K."/>
            <person name="Battaglia E."/>
            <person name="Bayram O."/>
            <person name="Benocci T."/>
            <person name="Braus-Stromeyer S.A."/>
            <person name="Caldana C."/>
            <person name="Canovas D."/>
            <person name="Cerqueira G.C."/>
            <person name="Chen F."/>
            <person name="Chen W."/>
            <person name="Choi C."/>
            <person name="Clum A."/>
            <person name="Dos Santos R.A."/>
            <person name="Damasio A.R."/>
            <person name="Diallinas G."/>
            <person name="Emri T."/>
            <person name="Fekete E."/>
            <person name="Flipphi M."/>
            <person name="Freyberg S."/>
            <person name="Gallo A."/>
            <person name="Gournas C."/>
            <person name="Habgood R."/>
            <person name="Hainaut M."/>
            <person name="Harispe M.L."/>
            <person name="Henrissat B."/>
            <person name="Hilden K.S."/>
            <person name="Hope R."/>
            <person name="Hossain A."/>
            <person name="Karabika E."/>
            <person name="Karaffa L."/>
            <person name="Karanyi Z."/>
            <person name="Krasevec N."/>
            <person name="Kuo A."/>
            <person name="Kusch H."/>
            <person name="LaButti K."/>
            <person name="Lagendijk E.L."/>
            <person name="Lapidus A."/>
            <person name="Levasseur A."/>
            <person name="Lindquist E."/>
            <person name="Lipzen A."/>
            <person name="Logrieco A.F."/>
            <person name="MacCabe A."/>
            <person name="Maekelae M.R."/>
            <person name="Malavazi I."/>
            <person name="Melin P."/>
            <person name="Meyer V."/>
            <person name="Mielnichuk N."/>
            <person name="Miskei M."/>
            <person name="Molnar A.P."/>
            <person name="Mule G."/>
            <person name="Ngan C.Y."/>
            <person name="Orejas M."/>
            <person name="Orosz E."/>
            <person name="Ouedraogo J.P."/>
            <person name="Overkamp K.M."/>
            <person name="Park H.-S."/>
            <person name="Perrone G."/>
            <person name="Piumi F."/>
            <person name="Punt P.J."/>
            <person name="Ram A.F."/>
            <person name="Ramon A."/>
            <person name="Rauscher S."/>
            <person name="Record E."/>
            <person name="Riano-Pachon D.M."/>
            <person name="Robert V."/>
            <person name="Roehrig J."/>
            <person name="Ruller R."/>
            <person name="Salamov A."/>
            <person name="Salih N.S."/>
            <person name="Samson R.A."/>
            <person name="Sandor E."/>
            <person name="Sanguinetti M."/>
            <person name="Schuetze T."/>
            <person name="Sepcic K."/>
            <person name="Shelest E."/>
            <person name="Sherlock G."/>
            <person name="Sophianopoulou V."/>
            <person name="Squina F.M."/>
            <person name="Sun H."/>
            <person name="Susca A."/>
            <person name="Todd R.B."/>
            <person name="Tsang A."/>
            <person name="Unkles S.E."/>
            <person name="van de Wiele N."/>
            <person name="van Rossen-Uffink D."/>
            <person name="Oliveira J.V."/>
            <person name="Vesth T.C."/>
            <person name="Visser J."/>
            <person name="Yu J.-H."/>
            <person name="Zhou M."/>
            <person name="Andersen M.R."/>
            <person name="Archer D.B."/>
            <person name="Baker S.E."/>
            <person name="Benoit I."/>
            <person name="Brakhage A.A."/>
            <person name="Braus G.H."/>
            <person name="Fischer R."/>
            <person name="Frisvad J.C."/>
            <person name="Goldman G.H."/>
            <person name="Houbraken J."/>
            <person name="Oakley B."/>
            <person name="Pocsi I."/>
            <person name="Scazzocchio C."/>
            <person name="Seiboth B."/>
            <person name="vanKuyk P.A."/>
            <person name="Wortman J."/>
            <person name="Dyer P.S."/>
            <person name="Grigoriev I.V."/>
        </authorList>
    </citation>
    <scope>NUCLEOTIDE SEQUENCE [LARGE SCALE GENOMIC DNA]</scope>
    <source>
        <strain evidence="4">CBS 506.65</strain>
    </source>
</reference>
<evidence type="ECO:0000313" key="4">
    <source>
        <dbReference type="Proteomes" id="UP000184188"/>
    </source>
</evidence>
<protein>
    <recommendedName>
        <fullName evidence="2">Cyanovirin-N domain-containing protein</fullName>
    </recommendedName>
</protein>
<dbReference type="RefSeq" id="XP_022576969.1">
    <property type="nucleotide sequence ID" value="XM_022728170.1"/>
</dbReference>
<dbReference type="Gene3D" id="2.30.60.10">
    <property type="entry name" value="Cyanovirin-N"/>
    <property type="match status" value="1"/>
</dbReference>
<evidence type="ECO:0000256" key="1">
    <source>
        <dbReference type="SAM" id="SignalP"/>
    </source>
</evidence>
<name>A0A1L9S5P4_9EURO</name>
<dbReference type="STRING" id="1073090.A0A1L9S5P4"/>
<dbReference type="VEuPathDB" id="FungiDB:ASPZODRAFT_29189"/>
<dbReference type="OrthoDB" id="2441380at2759"/>
<proteinExistence type="predicted"/>
<dbReference type="SUPFAM" id="SSF51322">
    <property type="entry name" value="Cyanovirin-N"/>
    <property type="match status" value="1"/>
</dbReference>
<evidence type="ECO:0000259" key="2">
    <source>
        <dbReference type="SMART" id="SM01111"/>
    </source>
</evidence>
<organism evidence="3 4">
    <name type="scientific">Penicilliopsis zonata CBS 506.65</name>
    <dbReference type="NCBI Taxonomy" id="1073090"/>
    <lineage>
        <taxon>Eukaryota</taxon>
        <taxon>Fungi</taxon>
        <taxon>Dikarya</taxon>
        <taxon>Ascomycota</taxon>
        <taxon>Pezizomycotina</taxon>
        <taxon>Eurotiomycetes</taxon>
        <taxon>Eurotiomycetidae</taxon>
        <taxon>Eurotiales</taxon>
        <taxon>Aspergillaceae</taxon>
        <taxon>Penicilliopsis</taxon>
    </lineage>
</organism>
<dbReference type="GeneID" id="34614634"/>
<gene>
    <name evidence="3" type="ORF">ASPZODRAFT_29189</name>
</gene>
<feature type="signal peptide" evidence="1">
    <location>
        <begin position="1"/>
        <end position="19"/>
    </location>
</feature>
<dbReference type="InterPro" id="IPR011058">
    <property type="entry name" value="Cyanovirin-N"/>
</dbReference>
<keyword evidence="4" id="KW-1185">Reference proteome</keyword>
<dbReference type="SMART" id="SM01111">
    <property type="entry name" value="CVNH"/>
    <property type="match status" value="1"/>
</dbReference>
<feature type="domain" description="Cyanovirin-N" evidence="2">
    <location>
        <begin position="21"/>
        <end position="123"/>
    </location>
</feature>
<accession>A0A1L9S5P4</accession>
<dbReference type="Proteomes" id="UP000184188">
    <property type="component" value="Unassembled WGS sequence"/>
</dbReference>
<dbReference type="Pfam" id="PF08881">
    <property type="entry name" value="CVNH"/>
    <property type="match status" value="1"/>
</dbReference>
<dbReference type="InterPro" id="IPR036673">
    <property type="entry name" value="Cyanovirin-N_sf"/>
</dbReference>
<feature type="chain" id="PRO_5009887516" description="Cyanovirin-N domain-containing protein" evidence="1">
    <location>
        <begin position="20"/>
        <end position="125"/>
    </location>
</feature>
<sequence length="125" mass="13717">MQFNLGFLALLLSVSFVAANDFKSTCKDYKYKSHIFHAKCEDEAGTYIATTLLLDDCIGNDDGYLKWEKDGDFTASCNSGELILIDDTVWFSANCAKPDGSYSVVTEIDLNAGITNDDGTLKCDD</sequence>